<dbReference type="InterPro" id="IPR006680">
    <property type="entry name" value="Amidohydro-rel"/>
</dbReference>
<evidence type="ECO:0000256" key="2">
    <source>
        <dbReference type="ARBA" id="ARBA00008829"/>
    </source>
</evidence>
<evidence type="ECO:0000259" key="5">
    <source>
        <dbReference type="Pfam" id="PF01979"/>
    </source>
</evidence>
<dbReference type="OrthoDB" id="10258955at2759"/>
<feature type="domain" description="Amidohydrolase-related" evidence="5">
    <location>
        <begin position="485"/>
        <end position="567"/>
    </location>
</feature>
<dbReference type="InterPro" id="IPR011059">
    <property type="entry name" value="Metal-dep_hydrolase_composite"/>
</dbReference>
<dbReference type="PANTHER" id="PTHR11647">
    <property type="entry name" value="HYDRANTOINASE/DIHYDROPYRIMIDINASE FAMILY MEMBER"/>
    <property type="match status" value="1"/>
</dbReference>
<comment type="caution">
    <text evidence="6">The sequence shown here is derived from an EMBL/GenBank/DDBJ whole genome shotgun (WGS) entry which is preliminary data.</text>
</comment>
<dbReference type="GO" id="GO:0004157">
    <property type="term" value="F:dihydropyrimidinase activity"/>
    <property type="evidence" value="ECO:0007669"/>
    <property type="project" value="UniProtKB-EC"/>
</dbReference>
<sequence length="595" mass="66591">MTQKIAIIHGIFILDGDFEPCSFDVLIDNGRIAAVGSELQIPSDAKIIDAKGMIVMPGGVDPHVHLHYPQGSEQIFSADDWRSGSVAAAMGGTTTILDFIEPKNETLLEAMKKRNDEAKAGSIIDYSFHMSIIDTNQQTLDDIPKVVAEGITSFKIYTAYDGIRLNYGQLPSAFGSVARAGGLSIVHSEDHATIMQKIKECKDKGYWNCIHHPHCHPSEGEIFSNKRLIEAALFVAKTIHPNRIMHLHIVHVTTSEGAQLIRNARDGNIVSESNKEITQTEEKEQDQNKIKLDITGEVCTHHIVLSDECYKGIYIEEQIQGDEKEKKTLKEIAHPSAFILSPPLRSPHEIDMLLQEVERQDSGLPFLTSDHCAFTHLQRMGQRRHPEIAVDEKGKRVSGIEEHAPWWTEERLKKEIEQFEKQSIEQKQNSSSLQIPTDHPTYPDILIDKHTNLPKSSLPSIPPPFYMMPGGGSGIEPRISLAYNLLVVERGWTLRRFVDFVSTAAAKRYGLYPRKGTLKVGSDADVLIFDPNARLILSKDNSFMVSDQHPYEGRCVIGVPNVVIVKGMILRDKIGGPCLSFEPRGELLRRQPFHS</sequence>
<dbReference type="EMBL" id="SNRW01004989">
    <property type="protein sequence ID" value="KAA6386034.1"/>
    <property type="molecule type" value="Genomic_DNA"/>
</dbReference>
<comment type="catalytic activity">
    <reaction evidence="3">
        <text>5,6-dihydrouracil + H2O = 3-(carbamoylamino)propanoate + H(+)</text>
        <dbReference type="Rhea" id="RHEA:16121"/>
        <dbReference type="ChEBI" id="CHEBI:11892"/>
        <dbReference type="ChEBI" id="CHEBI:15377"/>
        <dbReference type="ChEBI" id="CHEBI:15378"/>
        <dbReference type="ChEBI" id="CHEBI:15901"/>
        <dbReference type="EC" id="3.5.2.2"/>
    </reaction>
</comment>
<evidence type="ECO:0000313" key="6">
    <source>
        <dbReference type="EMBL" id="KAA6386034.1"/>
    </source>
</evidence>
<dbReference type="AlphaFoldDB" id="A0A5J4VTN7"/>
<feature type="domain" description="Amidohydrolase-related" evidence="5">
    <location>
        <begin position="54"/>
        <end position="270"/>
    </location>
</feature>
<evidence type="ECO:0000256" key="3">
    <source>
        <dbReference type="ARBA" id="ARBA00036696"/>
    </source>
</evidence>
<name>A0A5J4VTN7_9EUKA</name>
<comment type="cofactor">
    <cofactor evidence="1">
        <name>Zn(2+)</name>
        <dbReference type="ChEBI" id="CHEBI:29105"/>
    </cofactor>
</comment>
<accession>A0A5J4VTN7</accession>
<evidence type="ECO:0000256" key="4">
    <source>
        <dbReference type="ARBA" id="ARBA00039113"/>
    </source>
</evidence>
<reference evidence="6 7" key="1">
    <citation type="submission" date="2019-03" db="EMBL/GenBank/DDBJ databases">
        <title>Single cell metagenomics reveals metabolic interactions within the superorganism composed of flagellate Streblomastix strix and complex community of Bacteroidetes bacteria on its surface.</title>
        <authorList>
            <person name="Treitli S.C."/>
            <person name="Kolisko M."/>
            <person name="Husnik F."/>
            <person name="Keeling P."/>
            <person name="Hampl V."/>
        </authorList>
    </citation>
    <scope>NUCLEOTIDE SEQUENCE [LARGE SCALE GENOMIC DNA]</scope>
    <source>
        <strain evidence="6">ST1C</strain>
    </source>
</reference>
<dbReference type="InterPro" id="IPR050378">
    <property type="entry name" value="Metallo-dep_Hydrolases_sf"/>
</dbReference>
<evidence type="ECO:0000256" key="1">
    <source>
        <dbReference type="ARBA" id="ARBA00001947"/>
    </source>
</evidence>
<dbReference type="SUPFAM" id="SSF51338">
    <property type="entry name" value="Composite domain of metallo-dependent hydrolases"/>
    <property type="match status" value="1"/>
</dbReference>
<evidence type="ECO:0000313" key="7">
    <source>
        <dbReference type="Proteomes" id="UP000324800"/>
    </source>
</evidence>
<dbReference type="Gene3D" id="2.30.40.10">
    <property type="entry name" value="Urease, subunit C, domain 1"/>
    <property type="match status" value="1"/>
</dbReference>
<dbReference type="Gene3D" id="3.20.20.140">
    <property type="entry name" value="Metal-dependent hydrolases"/>
    <property type="match status" value="2"/>
</dbReference>
<organism evidence="6 7">
    <name type="scientific">Streblomastix strix</name>
    <dbReference type="NCBI Taxonomy" id="222440"/>
    <lineage>
        <taxon>Eukaryota</taxon>
        <taxon>Metamonada</taxon>
        <taxon>Preaxostyla</taxon>
        <taxon>Oxymonadida</taxon>
        <taxon>Streblomastigidae</taxon>
        <taxon>Streblomastix</taxon>
    </lineage>
</organism>
<dbReference type="PANTHER" id="PTHR11647:SF1">
    <property type="entry name" value="COLLAPSIN RESPONSE MEDIATOR PROTEIN"/>
    <property type="match status" value="1"/>
</dbReference>
<dbReference type="EC" id="3.5.2.2" evidence="4"/>
<protein>
    <recommendedName>
        <fullName evidence="4">dihydropyrimidinase</fullName>
        <ecNumber evidence="4">3.5.2.2</ecNumber>
    </recommendedName>
</protein>
<gene>
    <name evidence="6" type="ORF">EZS28_018438</name>
</gene>
<dbReference type="Pfam" id="PF01979">
    <property type="entry name" value="Amidohydro_1"/>
    <property type="match status" value="2"/>
</dbReference>
<dbReference type="InterPro" id="IPR032466">
    <property type="entry name" value="Metal_Hydrolase"/>
</dbReference>
<dbReference type="GO" id="GO:0005829">
    <property type="term" value="C:cytosol"/>
    <property type="evidence" value="ECO:0007669"/>
    <property type="project" value="TreeGrafter"/>
</dbReference>
<dbReference type="SUPFAM" id="SSF51556">
    <property type="entry name" value="Metallo-dependent hydrolases"/>
    <property type="match status" value="1"/>
</dbReference>
<dbReference type="Proteomes" id="UP000324800">
    <property type="component" value="Unassembled WGS sequence"/>
</dbReference>
<proteinExistence type="inferred from homology"/>
<comment type="similarity">
    <text evidence="2">Belongs to the metallo-dependent hydrolases superfamily. Hydantoinase/dihydropyrimidinase family.</text>
</comment>